<accession>A0AAN6FLZ2</accession>
<proteinExistence type="inferred from homology"/>
<evidence type="ECO:0000256" key="1">
    <source>
        <dbReference type="ARBA" id="ARBA00004141"/>
    </source>
</evidence>
<feature type="domain" description="Major facilitator superfamily (MFS) profile" evidence="8">
    <location>
        <begin position="46"/>
        <end position="492"/>
    </location>
</feature>
<keyword evidence="4 7" id="KW-1133">Transmembrane helix</keyword>
<organism evidence="9 10">
    <name type="scientific">Friedmanniomyces endolithicus</name>
    <dbReference type="NCBI Taxonomy" id="329885"/>
    <lineage>
        <taxon>Eukaryota</taxon>
        <taxon>Fungi</taxon>
        <taxon>Dikarya</taxon>
        <taxon>Ascomycota</taxon>
        <taxon>Pezizomycotina</taxon>
        <taxon>Dothideomycetes</taxon>
        <taxon>Dothideomycetidae</taxon>
        <taxon>Mycosphaerellales</taxon>
        <taxon>Teratosphaeriaceae</taxon>
        <taxon>Friedmanniomyces</taxon>
    </lineage>
</organism>
<dbReference type="InterPro" id="IPR050360">
    <property type="entry name" value="MFS_Sugar_Transporters"/>
</dbReference>
<dbReference type="AlphaFoldDB" id="A0AAN6FLZ2"/>
<comment type="subcellular location">
    <subcellularLocation>
        <location evidence="1">Membrane</location>
        <topology evidence="1">Multi-pass membrane protein</topology>
    </subcellularLocation>
</comment>
<dbReference type="InterPro" id="IPR005829">
    <property type="entry name" value="Sugar_transporter_CS"/>
</dbReference>
<dbReference type="PROSITE" id="PS00217">
    <property type="entry name" value="SUGAR_TRANSPORT_2"/>
    <property type="match status" value="1"/>
</dbReference>
<dbReference type="GO" id="GO:0005351">
    <property type="term" value="F:carbohydrate:proton symporter activity"/>
    <property type="evidence" value="ECO:0007669"/>
    <property type="project" value="TreeGrafter"/>
</dbReference>
<sequence>MERIDSANGRPKQAYHHSSAPLPATQDYEKLTLWQAIRRWPRAVGISLCMSLNILLWGHDTAIVGNVASMPVFQQVLGVQYGDRYIIPSIWLSLWSVGLPLGIMLGAVVGGYVQDLTGRKWTLGIGSFVSVVAILTCYVADLATNKQSALLGGKLLEGIAVGVILCSTQTYLSEIVPARLRGPIFALFSAFQLVGQLIAAVVVLGVLPVQGPTSYRVAIATEWPFSIFPLALAVFVPESPVWLLQKERTQAAHENFRKIHGPTVAADHEDLFEDMSRAVTEERWAAQDRPASYFECFRGANLKRTAIVIFANTIPDLFGLTLIGHASYFLQILGLTHSMSFIFLLLGVLLGLAASVGSWWTLLRFGRRLLVLVTLSIVSVVWPAVGIAGCFRSTNIAYFCAAGMMIIVIVAGLGAWPASYVIASETSSLRLRSKTQGIGWLLGGGISCGFGFGVPYLYNADAANLGGKTGFIYVALASLGILVTWLVVPELKGLSAVEIDRVFEKNLPVGRAETAQWRSVPMEEDAVPLRNILTSSSIASTAYGASLISSGGGYVHENAGLKNAYVSVQKH</sequence>
<dbReference type="Proteomes" id="UP001168146">
    <property type="component" value="Unassembled WGS sequence"/>
</dbReference>
<dbReference type="PROSITE" id="PS50850">
    <property type="entry name" value="MFS"/>
    <property type="match status" value="1"/>
</dbReference>
<feature type="transmembrane region" description="Helical" evidence="7">
    <location>
        <begin position="155"/>
        <end position="172"/>
    </location>
</feature>
<protein>
    <recommendedName>
        <fullName evidence="8">Major facilitator superfamily (MFS) profile domain-containing protein</fullName>
    </recommendedName>
</protein>
<gene>
    <name evidence="9" type="ORF">LTR82_009085</name>
</gene>
<feature type="transmembrane region" description="Helical" evidence="7">
    <location>
        <begin position="184"/>
        <end position="207"/>
    </location>
</feature>
<feature type="transmembrane region" description="Helical" evidence="7">
    <location>
        <begin position="85"/>
        <end position="109"/>
    </location>
</feature>
<keyword evidence="3 7" id="KW-0812">Transmembrane</keyword>
<evidence type="ECO:0000256" key="5">
    <source>
        <dbReference type="ARBA" id="ARBA00023136"/>
    </source>
</evidence>
<reference evidence="9" key="1">
    <citation type="submission" date="2021-12" db="EMBL/GenBank/DDBJ databases">
        <title>Black yeast isolated from Biological Soil Crust.</title>
        <authorList>
            <person name="Kurbessoian T."/>
        </authorList>
    </citation>
    <scope>NUCLEOTIDE SEQUENCE</scope>
    <source>
        <strain evidence="9">CCFEE 5208</strain>
    </source>
</reference>
<evidence type="ECO:0000256" key="3">
    <source>
        <dbReference type="ARBA" id="ARBA00022692"/>
    </source>
</evidence>
<feature type="transmembrane region" description="Helical" evidence="7">
    <location>
        <begin position="121"/>
        <end position="143"/>
    </location>
</feature>
<evidence type="ECO:0000256" key="2">
    <source>
        <dbReference type="ARBA" id="ARBA00010992"/>
    </source>
</evidence>
<comment type="caution">
    <text evidence="9">The sequence shown here is derived from an EMBL/GenBank/DDBJ whole genome shotgun (WGS) entry which is preliminary data.</text>
</comment>
<feature type="transmembrane region" description="Helical" evidence="7">
    <location>
        <begin position="341"/>
        <end position="362"/>
    </location>
</feature>
<feature type="transmembrane region" description="Helical" evidence="7">
    <location>
        <begin position="307"/>
        <end position="329"/>
    </location>
</feature>
<dbReference type="PANTHER" id="PTHR48022">
    <property type="entry name" value="PLASTIDIC GLUCOSE TRANSPORTER 4"/>
    <property type="match status" value="1"/>
</dbReference>
<evidence type="ECO:0000256" key="4">
    <source>
        <dbReference type="ARBA" id="ARBA00022989"/>
    </source>
</evidence>
<dbReference type="GO" id="GO:0016020">
    <property type="term" value="C:membrane"/>
    <property type="evidence" value="ECO:0007669"/>
    <property type="project" value="UniProtKB-SubCell"/>
</dbReference>
<feature type="transmembrane region" description="Helical" evidence="7">
    <location>
        <begin position="369"/>
        <end position="389"/>
    </location>
</feature>
<evidence type="ECO:0000259" key="8">
    <source>
        <dbReference type="PROSITE" id="PS50850"/>
    </source>
</evidence>
<dbReference type="FunFam" id="1.20.1250.20:FF:000078">
    <property type="entry name" value="MFS maltose transporter, putative"/>
    <property type="match status" value="1"/>
</dbReference>
<feature type="transmembrane region" description="Helical" evidence="7">
    <location>
        <begin position="470"/>
        <end position="488"/>
    </location>
</feature>
<feature type="transmembrane region" description="Helical" evidence="7">
    <location>
        <begin position="395"/>
        <end position="416"/>
    </location>
</feature>
<keyword evidence="5 7" id="KW-0472">Membrane</keyword>
<evidence type="ECO:0000313" key="9">
    <source>
        <dbReference type="EMBL" id="KAK0319750.1"/>
    </source>
</evidence>
<name>A0AAN6FLZ2_9PEZI</name>
<dbReference type="PANTHER" id="PTHR48022:SF41">
    <property type="entry name" value="MAJOR FACILITATOR SUPERFAMILY (MFS) PROFILE DOMAIN-CONTAINING PROTEIN"/>
    <property type="match status" value="1"/>
</dbReference>
<dbReference type="Pfam" id="PF00083">
    <property type="entry name" value="Sugar_tr"/>
    <property type="match status" value="1"/>
</dbReference>
<evidence type="ECO:0000256" key="6">
    <source>
        <dbReference type="SAM" id="MobiDB-lite"/>
    </source>
</evidence>
<dbReference type="InterPro" id="IPR036259">
    <property type="entry name" value="MFS_trans_sf"/>
</dbReference>
<dbReference type="EMBL" id="JASUXU010000028">
    <property type="protein sequence ID" value="KAK0319750.1"/>
    <property type="molecule type" value="Genomic_DNA"/>
</dbReference>
<comment type="similarity">
    <text evidence="2">Belongs to the major facilitator superfamily. Sugar transporter (TC 2.A.1.1) family.</text>
</comment>
<feature type="region of interest" description="Disordered" evidence="6">
    <location>
        <begin position="1"/>
        <end position="20"/>
    </location>
</feature>
<evidence type="ECO:0000256" key="7">
    <source>
        <dbReference type="SAM" id="Phobius"/>
    </source>
</evidence>
<dbReference type="SUPFAM" id="SSF103473">
    <property type="entry name" value="MFS general substrate transporter"/>
    <property type="match status" value="1"/>
</dbReference>
<dbReference type="Gene3D" id="1.20.1250.20">
    <property type="entry name" value="MFS general substrate transporter like domains"/>
    <property type="match status" value="1"/>
</dbReference>
<dbReference type="InterPro" id="IPR005828">
    <property type="entry name" value="MFS_sugar_transport-like"/>
</dbReference>
<dbReference type="InterPro" id="IPR020846">
    <property type="entry name" value="MFS_dom"/>
</dbReference>
<evidence type="ECO:0000313" key="10">
    <source>
        <dbReference type="Proteomes" id="UP001168146"/>
    </source>
</evidence>
<feature type="transmembrane region" description="Helical" evidence="7">
    <location>
        <begin position="437"/>
        <end position="458"/>
    </location>
</feature>